<dbReference type="PANTHER" id="PTHR34069:SF2">
    <property type="entry name" value="BETA-KETOACYL-[ACYL-CARRIER-PROTEIN] SYNTHASE III"/>
    <property type="match status" value="1"/>
</dbReference>
<evidence type="ECO:0000256" key="1">
    <source>
        <dbReference type="ARBA" id="ARBA00005189"/>
    </source>
</evidence>
<keyword evidence="6" id="KW-0276">Fatty acid metabolism</keyword>
<reference evidence="12" key="2">
    <citation type="submission" date="2020-09" db="EMBL/GenBank/DDBJ databases">
        <authorList>
            <person name="Sun Q."/>
            <person name="Ohkuma M."/>
        </authorList>
    </citation>
    <scope>NUCLEOTIDE SEQUENCE</scope>
    <source>
        <strain evidence="12">JCM 3313</strain>
    </source>
</reference>
<evidence type="ECO:0000256" key="9">
    <source>
        <dbReference type="ARBA" id="ARBA00023315"/>
    </source>
</evidence>
<sequence>MSTRAIGLLGTGSYLPERVVTNEEVAAMTPDATAEWILRKTAISTRRWAAENEATSDLAAAAAVAALEHAGLSVDRVGYLIVSTSTGDFPQPPTASLVQQLIGAQNAACLDINTVCAGFVYGLELARGLVATHPGAKALVVAADLYSRILDFDDRRTCVLLGDGAGAAVVGEVAEGYGILDVDLSTSGEHQDLIKVNAGGSRVPTSARTVADGGHFFTMRGRGVRDFVFDNVPPAIDKLLASVSLDADQVDFFVPHQANGVLLDELVVRCGLTGAHTAKTVEQYGNVGSASVPVALDHVVKSGQVRPDDLLVLSAFGGGMSMGNCVIRWSEAGGAR</sequence>
<evidence type="ECO:0000256" key="7">
    <source>
        <dbReference type="ARBA" id="ARBA00023098"/>
    </source>
</evidence>
<dbReference type="EMBL" id="BMRG01000013">
    <property type="protein sequence ID" value="GGP72389.1"/>
    <property type="molecule type" value="Genomic_DNA"/>
</dbReference>
<keyword evidence="3" id="KW-0963">Cytoplasm</keyword>
<dbReference type="InterPro" id="IPR013751">
    <property type="entry name" value="ACP_syn_III_N"/>
</dbReference>
<evidence type="ECO:0000256" key="4">
    <source>
        <dbReference type="ARBA" id="ARBA00022516"/>
    </source>
</evidence>
<evidence type="ECO:0000313" key="12">
    <source>
        <dbReference type="EMBL" id="GGP72389.1"/>
    </source>
</evidence>
<evidence type="ECO:0000313" key="13">
    <source>
        <dbReference type="Proteomes" id="UP000639606"/>
    </source>
</evidence>
<dbReference type="InterPro" id="IPR016039">
    <property type="entry name" value="Thiolase-like"/>
</dbReference>
<comment type="caution">
    <text evidence="12">The sequence shown here is derived from an EMBL/GenBank/DDBJ whole genome shotgun (WGS) entry which is preliminary data.</text>
</comment>
<dbReference type="SUPFAM" id="SSF53901">
    <property type="entry name" value="Thiolase-like"/>
    <property type="match status" value="1"/>
</dbReference>
<evidence type="ECO:0000256" key="2">
    <source>
        <dbReference type="ARBA" id="ARBA00008642"/>
    </source>
</evidence>
<reference evidence="12" key="1">
    <citation type="journal article" date="2014" name="Int. J. Syst. Evol. Microbiol.">
        <title>Complete genome sequence of Corynebacterium casei LMG S-19264T (=DSM 44701T), isolated from a smear-ripened cheese.</title>
        <authorList>
            <consortium name="US DOE Joint Genome Institute (JGI-PGF)"/>
            <person name="Walter F."/>
            <person name="Albersmeier A."/>
            <person name="Kalinowski J."/>
            <person name="Ruckert C."/>
        </authorList>
    </citation>
    <scope>NUCLEOTIDE SEQUENCE</scope>
    <source>
        <strain evidence="12">JCM 3313</strain>
    </source>
</reference>
<keyword evidence="8" id="KW-0275">Fatty acid biosynthesis</keyword>
<keyword evidence="9" id="KW-0012">Acyltransferase</keyword>
<evidence type="ECO:0000256" key="8">
    <source>
        <dbReference type="ARBA" id="ARBA00023160"/>
    </source>
</evidence>
<dbReference type="Gene3D" id="3.40.47.10">
    <property type="match status" value="1"/>
</dbReference>
<dbReference type="Proteomes" id="UP000639606">
    <property type="component" value="Unassembled WGS sequence"/>
</dbReference>
<name>A0A918AUE1_9PSEU</name>
<dbReference type="Pfam" id="PF08545">
    <property type="entry name" value="ACP_syn_III"/>
    <property type="match status" value="1"/>
</dbReference>
<keyword evidence="13" id="KW-1185">Reference proteome</keyword>
<evidence type="ECO:0000256" key="6">
    <source>
        <dbReference type="ARBA" id="ARBA00022832"/>
    </source>
</evidence>
<gene>
    <name evidence="12" type="ORF">GCM10010185_52020</name>
</gene>
<keyword evidence="4" id="KW-0444">Lipid biosynthesis</keyword>
<feature type="domain" description="Beta-ketoacyl-[acyl-carrier-protein] synthase III C-terminal" evidence="10">
    <location>
        <begin position="242"/>
        <end position="329"/>
    </location>
</feature>
<keyword evidence="5" id="KW-0808">Transferase</keyword>
<accession>A0A918AUE1</accession>
<proteinExistence type="inferred from homology"/>
<dbReference type="CDD" id="cd00830">
    <property type="entry name" value="KAS_III"/>
    <property type="match status" value="1"/>
</dbReference>
<dbReference type="RefSeq" id="WP_189225948.1">
    <property type="nucleotide sequence ID" value="NZ_BMRG01000013.1"/>
</dbReference>
<dbReference type="InterPro" id="IPR004655">
    <property type="entry name" value="FabH"/>
</dbReference>
<evidence type="ECO:0000259" key="10">
    <source>
        <dbReference type="Pfam" id="PF08541"/>
    </source>
</evidence>
<dbReference type="AlphaFoldDB" id="A0A918AUE1"/>
<dbReference type="GO" id="GO:0006633">
    <property type="term" value="P:fatty acid biosynthetic process"/>
    <property type="evidence" value="ECO:0007669"/>
    <property type="project" value="UniProtKB-KW"/>
</dbReference>
<evidence type="ECO:0000256" key="5">
    <source>
        <dbReference type="ARBA" id="ARBA00022679"/>
    </source>
</evidence>
<dbReference type="PANTHER" id="PTHR34069">
    <property type="entry name" value="3-OXOACYL-[ACYL-CARRIER-PROTEIN] SYNTHASE 3"/>
    <property type="match status" value="1"/>
</dbReference>
<comment type="similarity">
    <text evidence="2">Belongs to the thiolase-like superfamily. FabH family.</text>
</comment>
<protein>
    <submittedName>
        <fullName evidence="12">3-oxoacyl-ACP synthase III</fullName>
    </submittedName>
</protein>
<dbReference type="NCBIfam" id="NF006829">
    <property type="entry name" value="PRK09352.1"/>
    <property type="match status" value="1"/>
</dbReference>
<evidence type="ECO:0000259" key="11">
    <source>
        <dbReference type="Pfam" id="PF08545"/>
    </source>
</evidence>
<evidence type="ECO:0000256" key="3">
    <source>
        <dbReference type="ARBA" id="ARBA00022490"/>
    </source>
</evidence>
<dbReference type="NCBIfam" id="TIGR00747">
    <property type="entry name" value="fabH"/>
    <property type="match status" value="1"/>
</dbReference>
<feature type="domain" description="Beta-ketoacyl-[acyl-carrier-protein] synthase III N-terminal" evidence="11">
    <location>
        <begin position="110"/>
        <end position="188"/>
    </location>
</feature>
<dbReference type="Pfam" id="PF08541">
    <property type="entry name" value="ACP_syn_III_C"/>
    <property type="match status" value="1"/>
</dbReference>
<dbReference type="InterPro" id="IPR013747">
    <property type="entry name" value="ACP_syn_III_C"/>
</dbReference>
<dbReference type="GO" id="GO:0004315">
    <property type="term" value="F:3-oxoacyl-[acyl-carrier-protein] synthase activity"/>
    <property type="evidence" value="ECO:0007669"/>
    <property type="project" value="InterPro"/>
</dbReference>
<dbReference type="GO" id="GO:0044550">
    <property type="term" value="P:secondary metabolite biosynthetic process"/>
    <property type="evidence" value="ECO:0007669"/>
    <property type="project" value="TreeGrafter"/>
</dbReference>
<comment type="pathway">
    <text evidence="1">Lipid metabolism.</text>
</comment>
<keyword evidence="7" id="KW-0443">Lipid metabolism</keyword>
<organism evidence="12 13">
    <name type="scientific">Saccharothrix coeruleofusca</name>
    <dbReference type="NCBI Taxonomy" id="33919"/>
    <lineage>
        <taxon>Bacteria</taxon>
        <taxon>Bacillati</taxon>
        <taxon>Actinomycetota</taxon>
        <taxon>Actinomycetes</taxon>
        <taxon>Pseudonocardiales</taxon>
        <taxon>Pseudonocardiaceae</taxon>
        <taxon>Saccharothrix</taxon>
    </lineage>
</organism>